<comment type="similarity">
    <text evidence="1">Belongs to the ABI family.</text>
</comment>
<evidence type="ECO:0000313" key="4">
    <source>
        <dbReference type="Proteomes" id="UP001497480"/>
    </source>
</evidence>
<dbReference type="GO" id="GO:0003779">
    <property type="term" value="F:actin binding"/>
    <property type="evidence" value="ECO:0007669"/>
    <property type="project" value="InterPro"/>
</dbReference>
<comment type="caution">
    <text evidence="3">The sequence shown here is derived from an EMBL/GenBank/DDBJ whole genome shotgun (WGS) entry which is preliminary data.</text>
</comment>
<dbReference type="Gene3D" id="6.10.140.1620">
    <property type="match status" value="1"/>
</dbReference>
<dbReference type="Proteomes" id="UP001497480">
    <property type="component" value="Unassembled WGS sequence"/>
</dbReference>
<evidence type="ECO:0000256" key="2">
    <source>
        <dbReference type="ARBA" id="ARBA00025223"/>
    </source>
</evidence>
<name>A0AAV1WPQ9_LUPLU</name>
<dbReference type="InterPro" id="IPR048278">
    <property type="entry name" value="PFN"/>
</dbReference>
<dbReference type="InterPro" id="IPR036140">
    <property type="entry name" value="PFN_sf"/>
</dbReference>
<evidence type="ECO:0000256" key="1">
    <source>
        <dbReference type="ARBA" id="ARBA00010020"/>
    </source>
</evidence>
<dbReference type="SUPFAM" id="SSF55770">
    <property type="entry name" value="Profilin (actin-binding protein)"/>
    <property type="match status" value="1"/>
</dbReference>
<dbReference type="AlphaFoldDB" id="A0AAV1WPQ9"/>
<accession>A0AAV1WPQ9</accession>
<organism evidence="3 4">
    <name type="scientific">Lupinus luteus</name>
    <name type="common">European yellow lupine</name>
    <dbReference type="NCBI Taxonomy" id="3873"/>
    <lineage>
        <taxon>Eukaryota</taxon>
        <taxon>Viridiplantae</taxon>
        <taxon>Streptophyta</taxon>
        <taxon>Embryophyta</taxon>
        <taxon>Tracheophyta</taxon>
        <taxon>Spermatophyta</taxon>
        <taxon>Magnoliopsida</taxon>
        <taxon>eudicotyledons</taxon>
        <taxon>Gunneridae</taxon>
        <taxon>Pentapetalae</taxon>
        <taxon>rosids</taxon>
        <taxon>fabids</taxon>
        <taxon>Fabales</taxon>
        <taxon>Fabaceae</taxon>
        <taxon>Papilionoideae</taxon>
        <taxon>50 kb inversion clade</taxon>
        <taxon>genistoids sensu lato</taxon>
        <taxon>core genistoids</taxon>
        <taxon>Genisteae</taxon>
        <taxon>Lupinus</taxon>
    </lineage>
</organism>
<dbReference type="PANTHER" id="PTHR10460:SF0">
    <property type="entry name" value="ABELSON INTERACTING PROTEIN, ISOFORM D"/>
    <property type="match status" value="1"/>
</dbReference>
<reference evidence="3 4" key="1">
    <citation type="submission" date="2024-03" db="EMBL/GenBank/DDBJ databases">
        <authorList>
            <person name="Martinez-Hernandez J."/>
        </authorList>
    </citation>
    <scope>NUCLEOTIDE SEQUENCE [LARGE SCALE GENOMIC DNA]</scope>
</reference>
<dbReference type="Gene3D" id="3.30.450.30">
    <property type="entry name" value="Dynein light chain 2a, cytoplasmic"/>
    <property type="match status" value="1"/>
</dbReference>
<dbReference type="Pfam" id="PF00235">
    <property type="entry name" value="Profilin"/>
    <property type="match status" value="1"/>
</dbReference>
<gene>
    <name evidence="3" type="ORF">LLUT_LOCUS12374</name>
</gene>
<comment type="function">
    <text evidence="2">Involved in regulation of actin and microtubule organization. Part of a WAVE complex that activates the Arp2/3 complex.</text>
</comment>
<evidence type="ECO:0008006" key="5">
    <source>
        <dbReference type="Google" id="ProtNLM"/>
    </source>
</evidence>
<keyword evidence="4" id="KW-1185">Reference proteome</keyword>
<evidence type="ECO:0000313" key="3">
    <source>
        <dbReference type="EMBL" id="CAL0311314.1"/>
    </source>
</evidence>
<dbReference type="InterPro" id="IPR028457">
    <property type="entry name" value="ABI"/>
</dbReference>
<dbReference type="EMBL" id="CAXHTB010000008">
    <property type="protein sequence ID" value="CAL0311314.1"/>
    <property type="molecule type" value="Genomic_DNA"/>
</dbReference>
<proteinExistence type="inferred from homology"/>
<dbReference type="PANTHER" id="PTHR10460">
    <property type="entry name" value="ABL INTERACTOR FAMILY MEMBER"/>
    <property type="match status" value="1"/>
</dbReference>
<sequence>METSNTFILPLHELNNLRPQLYSAAEYCQNSYLHTHQKQMVLDNLKDYAVRALVNVVDHLGTVAYKLTNLLEHQTLDVSTMDLKISTLNQKLHTCLIYTDKEGLRQQQLLAMIPRHHKHYILPNSANKKVHFNPKIQTDARQDQLQTRKHNQSSGIPVAKTLSWHLASETKSTLKKRAPRSSTKIKDQKICAKTCGVFQLIDKRESMMKPFSAQTQLSNGLTTFIQTLGVKDMDAVEGSKALTSRRRDIGSKSHPLKAALLINHDPNGPSRLLSTIAEQEGIKANPIELNHFVDFIKRNKLHTDTFIIGSNQYLVTSIHDNWFSARCINTSKPAGEGAIVTQTAAYILVAL</sequence>
<protein>
    <recommendedName>
        <fullName evidence="5">Protein ABIL1</fullName>
    </recommendedName>
</protein>